<reference evidence="16" key="3">
    <citation type="submission" date="2025-09" db="UniProtKB">
        <authorList>
            <consortium name="Ensembl"/>
        </authorList>
    </citation>
    <scope>IDENTIFICATION</scope>
</reference>
<gene>
    <name evidence="16" type="primary">ZNHIT6</name>
</gene>
<organism evidence="16 17">
    <name type="scientific">Scleropages formosus</name>
    <name type="common">Asian bonytongue</name>
    <name type="synonym">Osteoglossum formosum</name>
    <dbReference type="NCBI Taxonomy" id="113540"/>
    <lineage>
        <taxon>Eukaryota</taxon>
        <taxon>Metazoa</taxon>
        <taxon>Chordata</taxon>
        <taxon>Craniata</taxon>
        <taxon>Vertebrata</taxon>
        <taxon>Euteleostomi</taxon>
        <taxon>Actinopterygii</taxon>
        <taxon>Neopterygii</taxon>
        <taxon>Teleostei</taxon>
        <taxon>Osteoglossocephala</taxon>
        <taxon>Osteoglossomorpha</taxon>
        <taxon>Osteoglossiformes</taxon>
        <taxon>Osteoglossidae</taxon>
        <taxon>Scleropages</taxon>
    </lineage>
</organism>
<proteinExistence type="inferred from homology"/>
<evidence type="ECO:0000256" key="13">
    <source>
        <dbReference type="PROSITE-ProRule" id="PRU00453"/>
    </source>
</evidence>
<dbReference type="GO" id="GO:0070761">
    <property type="term" value="C:pre-snoRNP complex"/>
    <property type="evidence" value="ECO:0007669"/>
    <property type="project" value="TreeGrafter"/>
</dbReference>
<evidence type="ECO:0000256" key="6">
    <source>
        <dbReference type="ARBA" id="ARBA00022833"/>
    </source>
</evidence>
<dbReference type="InterPro" id="IPR057721">
    <property type="entry name" value="BCD1_alpha/beta"/>
</dbReference>
<dbReference type="SUPFAM" id="SSF144232">
    <property type="entry name" value="HIT/MYND zinc finger-like"/>
    <property type="match status" value="1"/>
</dbReference>
<dbReference type="Pfam" id="PF25790">
    <property type="entry name" value="BCD1"/>
    <property type="match status" value="1"/>
</dbReference>
<protein>
    <recommendedName>
        <fullName evidence="11">Box C/D snoRNA protein 1</fullName>
    </recommendedName>
    <alternativeName>
        <fullName evidence="12">Zinc finger HIT domain-containing protein 6</fullName>
    </alternativeName>
</protein>
<evidence type="ECO:0000256" key="3">
    <source>
        <dbReference type="ARBA" id="ARBA00022553"/>
    </source>
</evidence>
<evidence type="ECO:0000256" key="12">
    <source>
        <dbReference type="ARBA" id="ARBA00077531"/>
    </source>
</evidence>
<keyword evidence="1" id="KW-1017">Isopeptide bond</keyword>
<evidence type="ECO:0000256" key="9">
    <source>
        <dbReference type="ARBA" id="ARBA00049654"/>
    </source>
</evidence>
<evidence type="ECO:0000256" key="8">
    <source>
        <dbReference type="ARBA" id="ARBA00049598"/>
    </source>
</evidence>
<dbReference type="GO" id="GO:0048254">
    <property type="term" value="P:snoRNA localization"/>
    <property type="evidence" value="ECO:0007669"/>
    <property type="project" value="TreeGrafter"/>
</dbReference>
<feature type="domain" description="HIT-type" evidence="15">
    <location>
        <begin position="36"/>
        <end position="70"/>
    </location>
</feature>
<evidence type="ECO:0000256" key="4">
    <source>
        <dbReference type="ARBA" id="ARBA00022723"/>
    </source>
</evidence>
<dbReference type="FunFam" id="3.30.60.190:FF:000001">
    <property type="entry name" value="box C/D snoRNA protein 1"/>
    <property type="match status" value="1"/>
</dbReference>
<keyword evidence="3" id="KW-0597">Phosphoprotein</keyword>
<comment type="subunit">
    <text evidence="10">Interacts with FBL, SNU13, NOP58, NUFIP1, RUVBL1, RUVBL2 and TAF9. Interacts (via HIT-type zinc finger) with the RUVBL1/RUVBL2 complex in the presence of ADP.</text>
</comment>
<comment type="function">
    <text evidence="8">Required for box C/D snoRNAs accumulation involved in snoRNA processing, snoRNA transport to the nucleolus and ribosome biogenesis.</text>
</comment>
<dbReference type="PROSITE" id="PS51083">
    <property type="entry name" value="ZF_HIT"/>
    <property type="match status" value="1"/>
</dbReference>
<dbReference type="InterPro" id="IPR051639">
    <property type="entry name" value="BCD1"/>
</dbReference>
<dbReference type="PANTHER" id="PTHR13483:SF3">
    <property type="entry name" value="BOX C_D SNORNA PROTEIN 1"/>
    <property type="match status" value="1"/>
</dbReference>
<evidence type="ECO:0000313" key="16">
    <source>
        <dbReference type="Ensembl" id="ENSSFOP00015065831.1"/>
    </source>
</evidence>
<dbReference type="GeneTree" id="ENSGT00390000017201"/>
<dbReference type="AlphaFoldDB" id="A0A8C9VX21"/>
<feature type="region of interest" description="Disordered" evidence="14">
    <location>
        <begin position="1"/>
        <end position="27"/>
    </location>
</feature>
<evidence type="ECO:0000256" key="14">
    <source>
        <dbReference type="SAM" id="MobiDB-lite"/>
    </source>
</evidence>
<evidence type="ECO:0000259" key="15">
    <source>
        <dbReference type="PROSITE" id="PS51083"/>
    </source>
</evidence>
<keyword evidence="7" id="KW-0832">Ubl conjugation</keyword>
<dbReference type="GO" id="GO:0005634">
    <property type="term" value="C:nucleus"/>
    <property type="evidence" value="ECO:0007669"/>
    <property type="project" value="TreeGrafter"/>
</dbReference>
<dbReference type="InterPro" id="IPR007529">
    <property type="entry name" value="Znf_HIT"/>
</dbReference>
<reference evidence="16 17" key="1">
    <citation type="submission" date="2019-04" db="EMBL/GenBank/DDBJ databases">
        <authorList>
            <consortium name="Wellcome Sanger Institute Data Sharing"/>
        </authorList>
    </citation>
    <scope>NUCLEOTIDE SEQUENCE [LARGE SCALE GENOMIC DNA]</scope>
</reference>
<keyword evidence="2" id="KW-0690">Ribosome biogenesis</keyword>
<accession>A0A8C9VX21</accession>
<name>A0A8C9VX21_SCLFO</name>
<reference evidence="16" key="2">
    <citation type="submission" date="2025-08" db="UniProtKB">
        <authorList>
            <consortium name="Ensembl"/>
        </authorList>
    </citation>
    <scope>IDENTIFICATION</scope>
</reference>
<keyword evidence="4" id="KW-0479">Metal-binding</keyword>
<dbReference type="OrthoDB" id="272357at2759"/>
<evidence type="ECO:0000256" key="1">
    <source>
        <dbReference type="ARBA" id="ARBA00022499"/>
    </source>
</evidence>
<sequence length="284" mass="32982">MLAVESATDASEVKHTGSPGVEETRGKKRKISLQSCEACGTEEAKYRCPACLKHSCSLFCVKKHKSESGCTGARDKTAFAPISKFDEMNMLSDYRFLEDTARVADSVSRDFGHLPHHRSQKVRIMKRAAYKFSMELKFLPNGFTKRRENSTFFQKGLQQFFWHVKLLFPQSSSEYTERRVPDNRTLKEILTPYIHPTESEPVKRQKLKMYVHATFENVCVFMKVENRRSNSLRYHELSLLETLQDNLRNKTIIEYPVLHVVLSDHAQNYVLEQGKMPYIHFSLF</sequence>
<dbReference type="Gene3D" id="3.30.60.190">
    <property type="match status" value="1"/>
</dbReference>
<evidence type="ECO:0000256" key="5">
    <source>
        <dbReference type="ARBA" id="ARBA00022771"/>
    </source>
</evidence>
<evidence type="ECO:0000256" key="11">
    <source>
        <dbReference type="ARBA" id="ARBA00068630"/>
    </source>
</evidence>
<evidence type="ECO:0000256" key="10">
    <source>
        <dbReference type="ARBA" id="ARBA00061949"/>
    </source>
</evidence>
<keyword evidence="5 13" id="KW-0863">Zinc-finger</keyword>
<keyword evidence="6" id="KW-0862">Zinc</keyword>
<evidence type="ECO:0000313" key="17">
    <source>
        <dbReference type="Proteomes" id="UP000694397"/>
    </source>
</evidence>
<dbReference type="PANTHER" id="PTHR13483">
    <property type="entry name" value="BOX C_D SNORNA PROTEIN 1-RELATED"/>
    <property type="match status" value="1"/>
</dbReference>
<evidence type="ECO:0000256" key="7">
    <source>
        <dbReference type="ARBA" id="ARBA00022843"/>
    </source>
</evidence>
<dbReference type="Ensembl" id="ENSSFOT00015052094.1">
    <property type="protein sequence ID" value="ENSSFOP00015065831.1"/>
    <property type="gene ID" value="ENSSFOG00015027928.1"/>
</dbReference>
<dbReference type="GO" id="GO:0000463">
    <property type="term" value="P:maturation of LSU-rRNA from tricistronic rRNA transcript (SSU-rRNA, 5.8S rRNA, LSU-rRNA)"/>
    <property type="evidence" value="ECO:0007669"/>
    <property type="project" value="TreeGrafter"/>
</dbReference>
<evidence type="ECO:0000256" key="2">
    <source>
        <dbReference type="ARBA" id="ARBA00022517"/>
    </source>
</evidence>
<comment type="similarity">
    <text evidence="9">Belongs to the BCD1 family.</text>
</comment>
<dbReference type="Pfam" id="PF04438">
    <property type="entry name" value="zf-HIT"/>
    <property type="match status" value="1"/>
</dbReference>
<dbReference type="GO" id="GO:0008270">
    <property type="term" value="F:zinc ion binding"/>
    <property type="evidence" value="ECO:0007669"/>
    <property type="project" value="UniProtKB-UniRule"/>
</dbReference>
<keyword evidence="17" id="KW-1185">Reference proteome</keyword>
<dbReference type="Proteomes" id="UP000694397">
    <property type="component" value="Chromosome 3"/>
</dbReference>
<dbReference type="CDD" id="cd23023">
    <property type="entry name" value="zf-HIT_BCD1"/>
    <property type="match status" value="1"/>
</dbReference>
<dbReference type="GO" id="GO:0000492">
    <property type="term" value="P:box C/D snoRNP assembly"/>
    <property type="evidence" value="ECO:0007669"/>
    <property type="project" value="TreeGrafter"/>
</dbReference>